<dbReference type="RefSeq" id="WP_161822780.1">
    <property type="nucleotide sequence ID" value="NZ_LSRS01000005.1"/>
</dbReference>
<feature type="signal peptide" evidence="1">
    <location>
        <begin position="1"/>
        <end position="25"/>
    </location>
</feature>
<proteinExistence type="predicted"/>
<evidence type="ECO:0000313" key="4">
    <source>
        <dbReference type="Proteomes" id="UP000798488"/>
    </source>
</evidence>
<keyword evidence="1" id="KW-0732">Signal</keyword>
<evidence type="ECO:0000259" key="2">
    <source>
        <dbReference type="Pfam" id="PF07833"/>
    </source>
</evidence>
<dbReference type="OrthoDB" id="9816096at2"/>
<feature type="chain" id="PRO_5039660105" description="Copper amine oxidase-like N-terminal domain-containing protein" evidence="1">
    <location>
        <begin position="26"/>
        <end position="245"/>
    </location>
</feature>
<dbReference type="InterPro" id="IPR036582">
    <property type="entry name" value="Mao_N_sf"/>
</dbReference>
<comment type="caution">
    <text evidence="3">The sequence shown here is derived from an EMBL/GenBank/DDBJ whole genome shotgun (WGS) entry which is preliminary data.</text>
</comment>
<name>A0A9D2WPV5_9FIRM</name>
<dbReference type="Pfam" id="PF07833">
    <property type="entry name" value="Cu_amine_oxidN1"/>
    <property type="match status" value="1"/>
</dbReference>
<sequence>MNIKSKFTVILALMMLLAFGSIASAATFVNGMAVDSKLVDGRTLVPVRVVSENLGSTVNWDAATGSITITGETIIVLSVKNNRAVVGNEVVELDVAPKNYDSRVYIPVRFVSECLKVPVNWDGKNAYIGKQSIINQQGSLLSKVIVLENFENMLHEMESGFNKHDVNAFDSARQRLSEIKQNFNDHGIYDYDTYLNEWLKFIDLSIQSVKNQSSELSEKEKNMLLENGANLVKLIELINQDSRFK</sequence>
<dbReference type="AlphaFoldDB" id="A0A9D2WPV5"/>
<dbReference type="InterPro" id="IPR012854">
    <property type="entry name" value="Cu_amine_oxidase-like_N"/>
</dbReference>
<evidence type="ECO:0000313" key="3">
    <source>
        <dbReference type="EMBL" id="KAF1084736.1"/>
    </source>
</evidence>
<gene>
    <name evidence="3" type="ORF">SPSYN_02522</name>
</gene>
<accession>A0A9D2WPV5</accession>
<dbReference type="Proteomes" id="UP000798488">
    <property type="component" value="Unassembled WGS sequence"/>
</dbReference>
<feature type="domain" description="Copper amine oxidase-like N-terminal" evidence="2">
    <location>
        <begin position="37"/>
        <end position="125"/>
    </location>
</feature>
<organism evidence="3 4">
    <name type="scientific">Sporotomaculum syntrophicum</name>
    <dbReference type="NCBI Taxonomy" id="182264"/>
    <lineage>
        <taxon>Bacteria</taxon>
        <taxon>Bacillati</taxon>
        <taxon>Bacillota</taxon>
        <taxon>Clostridia</taxon>
        <taxon>Eubacteriales</taxon>
        <taxon>Desulfallaceae</taxon>
        <taxon>Sporotomaculum</taxon>
    </lineage>
</organism>
<evidence type="ECO:0000256" key="1">
    <source>
        <dbReference type="SAM" id="SignalP"/>
    </source>
</evidence>
<dbReference type="EMBL" id="LSRS01000005">
    <property type="protein sequence ID" value="KAF1084736.1"/>
    <property type="molecule type" value="Genomic_DNA"/>
</dbReference>
<reference evidence="3" key="1">
    <citation type="submission" date="2016-02" db="EMBL/GenBank/DDBJ databases">
        <title>Draft Genome Sequence of Sporotomaculum syntrophicum Strain FB, a Syntrophic Benzoate Degrader.</title>
        <authorList>
            <person name="Nobu M.K."/>
            <person name="Narihiro T."/>
            <person name="Qiu Y.-L."/>
            <person name="Ohashi A."/>
            <person name="Liu W.-T."/>
            <person name="Yuji S."/>
        </authorList>
    </citation>
    <scope>NUCLEOTIDE SEQUENCE</scope>
    <source>
        <strain evidence="3">FB</strain>
    </source>
</reference>
<protein>
    <recommendedName>
        <fullName evidence="2">Copper amine oxidase-like N-terminal domain-containing protein</fullName>
    </recommendedName>
</protein>
<dbReference type="Gene3D" id="3.30.457.10">
    <property type="entry name" value="Copper amine oxidase-like, N-terminal domain"/>
    <property type="match status" value="1"/>
</dbReference>
<dbReference type="SUPFAM" id="SSF55383">
    <property type="entry name" value="Copper amine oxidase, domain N"/>
    <property type="match status" value="1"/>
</dbReference>
<keyword evidence="4" id="KW-1185">Reference proteome</keyword>